<dbReference type="EMBL" id="GBRH01227661">
    <property type="protein sequence ID" value="JAD70234.1"/>
    <property type="molecule type" value="Transcribed_RNA"/>
</dbReference>
<proteinExistence type="predicted"/>
<evidence type="ECO:0000256" key="1">
    <source>
        <dbReference type="SAM" id="Phobius"/>
    </source>
</evidence>
<sequence length="60" mass="6880">MREEPCRRHCTVLPRDRRQKGGDPTVFHAVALLIVPVAILIIIHHEDDAIPRHLVLRNAN</sequence>
<dbReference type="AlphaFoldDB" id="A0A0A9C1S8"/>
<feature type="transmembrane region" description="Helical" evidence="1">
    <location>
        <begin position="25"/>
        <end position="44"/>
    </location>
</feature>
<keyword evidence="1" id="KW-0812">Transmembrane</keyword>
<name>A0A0A9C1S8_ARUDO</name>
<keyword evidence="1" id="KW-0472">Membrane</keyword>
<organism evidence="2">
    <name type="scientific">Arundo donax</name>
    <name type="common">Giant reed</name>
    <name type="synonym">Donax arundinaceus</name>
    <dbReference type="NCBI Taxonomy" id="35708"/>
    <lineage>
        <taxon>Eukaryota</taxon>
        <taxon>Viridiplantae</taxon>
        <taxon>Streptophyta</taxon>
        <taxon>Embryophyta</taxon>
        <taxon>Tracheophyta</taxon>
        <taxon>Spermatophyta</taxon>
        <taxon>Magnoliopsida</taxon>
        <taxon>Liliopsida</taxon>
        <taxon>Poales</taxon>
        <taxon>Poaceae</taxon>
        <taxon>PACMAD clade</taxon>
        <taxon>Arundinoideae</taxon>
        <taxon>Arundineae</taxon>
        <taxon>Arundo</taxon>
    </lineage>
</organism>
<protein>
    <submittedName>
        <fullName evidence="2">Uncharacterized protein</fullName>
    </submittedName>
</protein>
<reference evidence="2" key="2">
    <citation type="journal article" date="2015" name="Data Brief">
        <title>Shoot transcriptome of the giant reed, Arundo donax.</title>
        <authorList>
            <person name="Barrero R.A."/>
            <person name="Guerrero F.D."/>
            <person name="Moolhuijzen P."/>
            <person name="Goolsby J.A."/>
            <person name="Tidwell J."/>
            <person name="Bellgard S.E."/>
            <person name="Bellgard M.I."/>
        </authorList>
    </citation>
    <scope>NUCLEOTIDE SEQUENCE</scope>
    <source>
        <tissue evidence="2">Shoot tissue taken approximately 20 cm above the soil surface</tissue>
    </source>
</reference>
<keyword evidence="1" id="KW-1133">Transmembrane helix</keyword>
<reference evidence="2" key="1">
    <citation type="submission" date="2014-09" db="EMBL/GenBank/DDBJ databases">
        <authorList>
            <person name="Magalhaes I.L.F."/>
            <person name="Oliveira U."/>
            <person name="Santos F.R."/>
            <person name="Vidigal T.H.D.A."/>
            <person name="Brescovit A.D."/>
            <person name="Santos A.J."/>
        </authorList>
    </citation>
    <scope>NUCLEOTIDE SEQUENCE</scope>
    <source>
        <tissue evidence="2">Shoot tissue taken approximately 20 cm above the soil surface</tissue>
    </source>
</reference>
<evidence type="ECO:0000313" key="2">
    <source>
        <dbReference type="EMBL" id="JAD70234.1"/>
    </source>
</evidence>
<accession>A0A0A9C1S8</accession>